<dbReference type="InterPro" id="IPR008011">
    <property type="entry name" value="Complex1_LYR_dom"/>
</dbReference>
<dbReference type="OrthoDB" id="275715at2759"/>
<evidence type="ECO:0000259" key="3">
    <source>
        <dbReference type="Pfam" id="PF05347"/>
    </source>
</evidence>
<dbReference type="AlphaFoldDB" id="A0A3N4KG80"/>
<feature type="region of interest" description="Disordered" evidence="2">
    <location>
        <begin position="85"/>
        <end position="104"/>
    </location>
</feature>
<reference evidence="4 5" key="1">
    <citation type="journal article" date="2018" name="Nat. Ecol. Evol.">
        <title>Pezizomycetes genomes reveal the molecular basis of ectomycorrhizal truffle lifestyle.</title>
        <authorList>
            <person name="Murat C."/>
            <person name="Payen T."/>
            <person name="Noel B."/>
            <person name="Kuo A."/>
            <person name="Morin E."/>
            <person name="Chen J."/>
            <person name="Kohler A."/>
            <person name="Krizsan K."/>
            <person name="Balestrini R."/>
            <person name="Da Silva C."/>
            <person name="Montanini B."/>
            <person name="Hainaut M."/>
            <person name="Levati E."/>
            <person name="Barry K.W."/>
            <person name="Belfiori B."/>
            <person name="Cichocki N."/>
            <person name="Clum A."/>
            <person name="Dockter R.B."/>
            <person name="Fauchery L."/>
            <person name="Guy J."/>
            <person name="Iotti M."/>
            <person name="Le Tacon F."/>
            <person name="Lindquist E.A."/>
            <person name="Lipzen A."/>
            <person name="Malagnac F."/>
            <person name="Mello A."/>
            <person name="Molinier V."/>
            <person name="Miyauchi S."/>
            <person name="Poulain J."/>
            <person name="Riccioni C."/>
            <person name="Rubini A."/>
            <person name="Sitrit Y."/>
            <person name="Splivallo R."/>
            <person name="Traeger S."/>
            <person name="Wang M."/>
            <person name="Zifcakova L."/>
            <person name="Wipf D."/>
            <person name="Zambonelli A."/>
            <person name="Paolocci F."/>
            <person name="Nowrousian M."/>
            <person name="Ottonello S."/>
            <person name="Baldrian P."/>
            <person name="Spatafora J.W."/>
            <person name="Henrissat B."/>
            <person name="Nagy L.G."/>
            <person name="Aury J.M."/>
            <person name="Wincker P."/>
            <person name="Grigoriev I.V."/>
            <person name="Bonfante P."/>
            <person name="Martin F.M."/>
        </authorList>
    </citation>
    <scope>NUCLEOTIDE SEQUENCE [LARGE SCALE GENOMIC DNA]</scope>
    <source>
        <strain evidence="4 5">CCBAS932</strain>
    </source>
</reference>
<dbReference type="PANTHER" id="PTHR13166">
    <property type="entry name" value="PROTEIN C6ORF149"/>
    <property type="match status" value="1"/>
</dbReference>
<keyword evidence="5" id="KW-1185">Reference proteome</keyword>
<dbReference type="GO" id="GO:0005739">
    <property type="term" value="C:mitochondrion"/>
    <property type="evidence" value="ECO:0007669"/>
    <property type="project" value="TreeGrafter"/>
</dbReference>
<dbReference type="InterPro" id="IPR051522">
    <property type="entry name" value="ISC_assembly_LYR"/>
</dbReference>
<protein>
    <recommendedName>
        <fullName evidence="3">Complex 1 LYR protein domain-containing protein</fullName>
    </recommendedName>
</protein>
<evidence type="ECO:0000256" key="1">
    <source>
        <dbReference type="ARBA" id="ARBA00009508"/>
    </source>
</evidence>
<evidence type="ECO:0000313" key="4">
    <source>
        <dbReference type="EMBL" id="RPB09497.1"/>
    </source>
</evidence>
<proteinExistence type="inferred from homology"/>
<dbReference type="EMBL" id="ML119152">
    <property type="protein sequence ID" value="RPB09497.1"/>
    <property type="molecule type" value="Genomic_DNA"/>
</dbReference>
<feature type="domain" description="Complex 1 LYR protein" evidence="3">
    <location>
        <begin position="7"/>
        <end position="64"/>
    </location>
</feature>
<sequence length="104" mass="12034">MADTAFRARSLYRNLLRFSNRFAAYNFREYAKRRTRDAFLANRGETDPGRINEMLQKGLKELQVVKRQTVVSQFFQMDRLVVEGQASGRQTGGRGDIVRQKDTG</sequence>
<dbReference type="FunCoup" id="A0A3N4KG80">
    <property type="interactions" value="457"/>
</dbReference>
<name>A0A3N4KG80_9PEZI</name>
<dbReference type="GO" id="GO:1990221">
    <property type="term" value="C:L-cysteine desulfurase complex"/>
    <property type="evidence" value="ECO:0007669"/>
    <property type="project" value="TreeGrafter"/>
</dbReference>
<dbReference type="Pfam" id="PF05347">
    <property type="entry name" value="Complex1_LYR"/>
    <property type="match status" value="1"/>
</dbReference>
<dbReference type="CDD" id="cd20264">
    <property type="entry name" value="Complex1_LYR_LYRM4"/>
    <property type="match status" value="1"/>
</dbReference>
<gene>
    <name evidence="4" type="ORF">P167DRAFT_492696</name>
</gene>
<evidence type="ECO:0000313" key="5">
    <source>
        <dbReference type="Proteomes" id="UP000277580"/>
    </source>
</evidence>
<comment type="similarity">
    <text evidence="1">Belongs to the complex I LYR family.</text>
</comment>
<dbReference type="Proteomes" id="UP000277580">
    <property type="component" value="Unassembled WGS sequence"/>
</dbReference>
<dbReference type="GO" id="GO:0016226">
    <property type="term" value="P:iron-sulfur cluster assembly"/>
    <property type="evidence" value="ECO:0007669"/>
    <property type="project" value="InterPro"/>
</dbReference>
<dbReference type="InterPro" id="IPR045297">
    <property type="entry name" value="Complex1_LYR_LYRM4"/>
</dbReference>
<organism evidence="4 5">
    <name type="scientific">Morchella conica CCBAS932</name>
    <dbReference type="NCBI Taxonomy" id="1392247"/>
    <lineage>
        <taxon>Eukaryota</taxon>
        <taxon>Fungi</taxon>
        <taxon>Dikarya</taxon>
        <taxon>Ascomycota</taxon>
        <taxon>Pezizomycotina</taxon>
        <taxon>Pezizomycetes</taxon>
        <taxon>Pezizales</taxon>
        <taxon>Morchellaceae</taxon>
        <taxon>Morchella</taxon>
    </lineage>
</organism>
<dbReference type="STRING" id="1392247.A0A3N4KG80"/>
<dbReference type="PANTHER" id="PTHR13166:SF7">
    <property type="entry name" value="LYR MOTIF-CONTAINING PROTEIN 4"/>
    <property type="match status" value="1"/>
</dbReference>
<accession>A0A3N4KG80</accession>
<evidence type="ECO:0000256" key="2">
    <source>
        <dbReference type="SAM" id="MobiDB-lite"/>
    </source>
</evidence>
<dbReference type="InParanoid" id="A0A3N4KG80"/>